<protein>
    <recommendedName>
        <fullName evidence="1">Reverse transcriptase domain-containing protein</fullName>
    </recommendedName>
</protein>
<sequence length="200" mass="22666">MVIDSGATDVNVADRHVTTEFTVIEGKGESLLGRKTATELGVQKLQIPVARHKVLFQGIGKLKEYQMKLHNDPQVRPVAQSVRRTAFSLRGKIEEKLDELLREDIIEKVDGPTPWVNPVVVVPKANDEVRLCVDMRCANKAIIRERHPIPTIDEILQDMQEGGVFSKLDLKWGYHQIELSEESRSITTFVTHKGLFRYKG</sequence>
<comment type="caution">
    <text evidence="2">The sequence shown here is derived from an EMBL/GenBank/DDBJ whole genome shotgun (WGS) entry which is preliminary data.</text>
</comment>
<organism evidence="2 3">
    <name type="scientific">Paramuricea clavata</name>
    <name type="common">Red gorgonian</name>
    <name type="synonym">Violescent sea-whip</name>
    <dbReference type="NCBI Taxonomy" id="317549"/>
    <lineage>
        <taxon>Eukaryota</taxon>
        <taxon>Metazoa</taxon>
        <taxon>Cnidaria</taxon>
        <taxon>Anthozoa</taxon>
        <taxon>Octocorallia</taxon>
        <taxon>Malacalcyonacea</taxon>
        <taxon>Plexauridae</taxon>
        <taxon>Paramuricea</taxon>
    </lineage>
</organism>
<dbReference type="CDD" id="cd01647">
    <property type="entry name" value="RT_LTR"/>
    <property type="match status" value="1"/>
</dbReference>
<dbReference type="AlphaFoldDB" id="A0A7D9KEH6"/>
<dbReference type="PANTHER" id="PTHR37984:SF11">
    <property type="entry name" value="INTEGRASE CATALYTIC DOMAIN-CONTAINING PROTEIN"/>
    <property type="match status" value="1"/>
</dbReference>
<dbReference type="InterPro" id="IPR043502">
    <property type="entry name" value="DNA/RNA_pol_sf"/>
</dbReference>
<evidence type="ECO:0000313" key="2">
    <source>
        <dbReference type="EMBL" id="CAB4043651.1"/>
    </source>
</evidence>
<dbReference type="InterPro" id="IPR043128">
    <property type="entry name" value="Rev_trsase/Diguanyl_cyclase"/>
</dbReference>
<dbReference type="InterPro" id="IPR050951">
    <property type="entry name" value="Retrovirus_Pol_polyprotein"/>
</dbReference>
<accession>A0A7D9KEH6</accession>
<dbReference type="PANTHER" id="PTHR37984">
    <property type="entry name" value="PROTEIN CBG26694"/>
    <property type="match status" value="1"/>
</dbReference>
<keyword evidence="3" id="KW-1185">Reference proteome</keyword>
<name>A0A7D9KEH6_PARCT</name>
<dbReference type="Pfam" id="PF00078">
    <property type="entry name" value="RVT_1"/>
    <property type="match status" value="1"/>
</dbReference>
<evidence type="ECO:0000259" key="1">
    <source>
        <dbReference type="Pfam" id="PF00078"/>
    </source>
</evidence>
<reference evidence="2" key="1">
    <citation type="submission" date="2020-04" db="EMBL/GenBank/DDBJ databases">
        <authorList>
            <person name="Alioto T."/>
            <person name="Alioto T."/>
            <person name="Gomez Garrido J."/>
        </authorList>
    </citation>
    <scope>NUCLEOTIDE SEQUENCE</scope>
    <source>
        <strain evidence="2">A484AB</strain>
    </source>
</reference>
<dbReference type="FunFam" id="3.10.10.10:FF:000003">
    <property type="entry name" value="Retrovirus-related Pol polyprotein from transposon 297-like Protein"/>
    <property type="match status" value="1"/>
</dbReference>
<evidence type="ECO:0000313" key="3">
    <source>
        <dbReference type="Proteomes" id="UP001152795"/>
    </source>
</evidence>
<dbReference type="OrthoDB" id="5989588at2759"/>
<dbReference type="Gene3D" id="3.30.70.270">
    <property type="match status" value="1"/>
</dbReference>
<dbReference type="InterPro" id="IPR000477">
    <property type="entry name" value="RT_dom"/>
</dbReference>
<dbReference type="Gene3D" id="3.10.10.10">
    <property type="entry name" value="HIV Type 1 Reverse Transcriptase, subunit A, domain 1"/>
    <property type="match status" value="1"/>
</dbReference>
<dbReference type="Proteomes" id="UP001152795">
    <property type="component" value="Unassembled WGS sequence"/>
</dbReference>
<gene>
    <name evidence="2" type="ORF">PACLA_8A029574</name>
</gene>
<dbReference type="SUPFAM" id="SSF56672">
    <property type="entry name" value="DNA/RNA polymerases"/>
    <property type="match status" value="1"/>
</dbReference>
<feature type="domain" description="Reverse transcriptase" evidence="1">
    <location>
        <begin position="122"/>
        <end position="193"/>
    </location>
</feature>
<proteinExistence type="predicted"/>
<dbReference type="EMBL" id="CACRXK020032828">
    <property type="protein sequence ID" value="CAB4043651.1"/>
    <property type="molecule type" value="Genomic_DNA"/>
</dbReference>